<reference evidence="1" key="1">
    <citation type="submission" date="2021-01" db="EMBL/GenBank/DDBJ databases">
        <authorList>
            <person name="Corre E."/>
            <person name="Pelletier E."/>
            <person name="Niang G."/>
            <person name="Scheremetjew M."/>
            <person name="Finn R."/>
            <person name="Kale V."/>
            <person name="Holt S."/>
            <person name="Cochrane G."/>
            <person name="Meng A."/>
            <person name="Brown T."/>
            <person name="Cohen L."/>
        </authorList>
    </citation>
    <scope>NUCLEOTIDE SEQUENCE</scope>
    <source>
        <strain evidence="1">CCMP127</strain>
    </source>
</reference>
<gene>
    <name evidence="1" type="ORF">ACOF00016_LOCUS17578</name>
</gene>
<protein>
    <submittedName>
        <fullName evidence="1">Uncharacterized protein</fullName>
    </submittedName>
</protein>
<proteinExistence type="predicted"/>
<dbReference type="AlphaFoldDB" id="A0A7S3LEC8"/>
<organism evidence="1">
    <name type="scientific">Amphora coffeiformis</name>
    <dbReference type="NCBI Taxonomy" id="265554"/>
    <lineage>
        <taxon>Eukaryota</taxon>
        <taxon>Sar</taxon>
        <taxon>Stramenopiles</taxon>
        <taxon>Ochrophyta</taxon>
        <taxon>Bacillariophyta</taxon>
        <taxon>Bacillariophyceae</taxon>
        <taxon>Bacillariophycidae</taxon>
        <taxon>Thalassiophysales</taxon>
        <taxon>Catenulaceae</taxon>
        <taxon>Amphora</taxon>
    </lineage>
</organism>
<accession>A0A7S3LEC8</accession>
<dbReference type="EMBL" id="HBIM01023767">
    <property type="protein sequence ID" value="CAE0420914.1"/>
    <property type="molecule type" value="Transcribed_RNA"/>
</dbReference>
<name>A0A7S3LEC8_9STRA</name>
<sequence>MEYSCEQLDLNCRNSCGCTYFSGICQTNCNALHNQCISRCNQEKEKCVEKVQQGRPRPTDGFYEYVPDTKCARPWDELSPIYRSIMPTTTNDDREEWDADCTFL</sequence>
<evidence type="ECO:0000313" key="1">
    <source>
        <dbReference type="EMBL" id="CAE0420914.1"/>
    </source>
</evidence>